<keyword evidence="2" id="KW-1185">Reference proteome</keyword>
<reference evidence="1 2" key="1">
    <citation type="submission" date="2008-07" db="EMBL/GenBank/DDBJ databases">
        <authorList>
            <person name="Tandeau de Marsac N."/>
            <person name="Ferriera S."/>
            <person name="Johnson J."/>
            <person name="Kravitz S."/>
            <person name="Beeson K."/>
            <person name="Sutton G."/>
            <person name="Rogers Y.-H."/>
            <person name="Friedman R."/>
            <person name="Frazier M."/>
            <person name="Venter J.C."/>
        </authorList>
    </citation>
    <scope>NUCLEOTIDE SEQUENCE [LARGE SCALE GENOMIC DNA]</scope>
    <source>
        <strain evidence="1 2">PCC 7420</strain>
    </source>
</reference>
<accession>B4VTB5</accession>
<protein>
    <submittedName>
        <fullName evidence="1">Uncharacterized protein</fullName>
    </submittedName>
</protein>
<name>B4VTB5_9CYAN</name>
<evidence type="ECO:0000313" key="1">
    <source>
        <dbReference type="EMBL" id="EDX74924.1"/>
    </source>
</evidence>
<dbReference type="AlphaFoldDB" id="B4VTB5"/>
<dbReference type="EMBL" id="DS989851">
    <property type="protein sequence ID" value="EDX74924.1"/>
    <property type="molecule type" value="Genomic_DNA"/>
</dbReference>
<dbReference type="Proteomes" id="UP000003835">
    <property type="component" value="Unassembled WGS sequence"/>
</dbReference>
<sequence length="41" mass="4774">MCNQRDCQIVTKEAYTKEEYKGWLRRAGFIAQLLVLISISP</sequence>
<dbReference type="HOGENOM" id="CLU_3268461_0_0_3"/>
<proteinExistence type="predicted"/>
<evidence type="ECO:0000313" key="2">
    <source>
        <dbReference type="Proteomes" id="UP000003835"/>
    </source>
</evidence>
<gene>
    <name evidence="1" type="ORF">MC7420_798</name>
</gene>
<organism evidence="1 2">
    <name type="scientific">Coleofasciculus chthonoplastes PCC 7420</name>
    <dbReference type="NCBI Taxonomy" id="118168"/>
    <lineage>
        <taxon>Bacteria</taxon>
        <taxon>Bacillati</taxon>
        <taxon>Cyanobacteriota</taxon>
        <taxon>Cyanophyceae</taxon>
        <taxon>Coleofasciculales</taxon>
        <taxon>Coleofasciculaceae</taxon>
        <taxon>Coleofasciculus</taxon>
    </lineage>
</organism>
<dbReference type="STRING" id="118168.MC7420_798"/>